<proteinExistence type="inferred from homology"/>
<keyword evidence="5 9" id="KW-1133">Transmembrane helix</keyword>
<evidence type="ECO:0000256" key="5">
    <source>
        <dbReference type="ARBA" id="ARBA00022989"/>
    </source>
</evidence>
<keyword evidence="4 9" id="KW-0812">Transmembrane</keyword>
<keyword evidence="6 9" id="KW-0472">Membrane</keyword>
<evidence type="ECO:0000256" key="1">
    <source>
        <dbReference type="ARBA" id="ARBA00004232"/>
    </source>
</evidence>
<keyword evidence="8" id="KW-0539">Nucleus</keyword>
<feature type="transmembrane region" description="Helical" evidence="9">
    <location>
        <begin position="16"/>
        <end position="39"/>
    </location>
</feature>
<dbReference type="Proteomes" id="UP000007875">
    <property type="component" value="Unassembled WGS sequence"/>
</dbReference>
<evidence type="ECO:0000256" key="8">
    <source>
        <dbReference type="ARBA" id="ARBA00023242"/>
    </source>
</evidence>
<feature type="transmembrane region" description="Helical" evidence="9">
    <location>
        <begin position="45"/>
        <end position="67"/>
    </location>
</feature>
<evidence type="ECO:0000313" key="10">
    <source>
        <dbReference type="Ensembl" id="ENSCSAVP00000014777.1"/>
    </source>
</evidence>
<reference evidence="10" key="2">
    <citation type="submission" date="2025-08" db="UniProtKB">
        <authorList>
            <consortium name="Ensembl"/>
        </authorList>
    </citation>
    <scope>IDENTIFICATION</scope>
</reference>
<accession>H2ZB12</accession>
<name>H2ZB12_CIOSA</name>
<keyword evidence="11" id="KW-1185">Reference proteome</keyword>
<dbReference type="AlphaFoldDB" id="H2ZB12"/>
<dbReference type="GeneTree" id="ENSGT00390000005941"/>
<dbReference type="PANTHER" id="PTHR14437:SF2">
    <property type="entry name" value="TRANSMEMBRANE PROTEIN 168"/>
    <property type="match status" value="1"/>
</dbReference>
<evidence type="ECO:0000256" key="4">
    <source>
        <dbReference type="ARBA" id="ARBA00022692"/>
    </source>
</evidence>
<dbReference type="PANTHER" id="PTHR14437">
    <property type="entry name" value="TRANSMEMBRANE PROTEIN 168"/>
    <property type="match status" value="1"/>
</dbReference>
<reference evidence="10" key="3">
    <citation type="submission" date="2025-09" db="UniProtKB">
        <authorList>
            <consortium name="Ensembl"/>
        </authorList>
    </citation>
    <scope>IDENTIFICATION</scope>
</reference>
<dbReference type="Ensembl" id="ENSCSAVT00000014950.1">
    <property type="protein sequence ID" value="ENSCSAVP00000014777.1"/>
    <property type="gene ID" value="ENSCSAVG00000008640.1"/>
</dbReference>
<evidence type="ECO:0000256" key="2">
    <source>
        <dbReference type="ARBA" id="ARBA00007329"/>
    </source>
</evidence>
<keyword evidence="7" id="KW-0325">Glycoprotein</keyword>
<evidence type="ECO:0000256" key="9">
    <source>
        <dbReference type="SAM" id="Phobius"/>
    </source>
</evidence>
<evidence type="ECO:0000256" key="3">
    <source>
        <dbReference type="ARBA" id="ARBA00014572"/>
    </source>
</evidence>
<dbReference type="InterPro" id="IPR029713">
    <property type="entry name" value="TMEM168"/>
</dbReference>
<evidence type="ECO:0000313" key="11">
    <source>
        <dbReference type="Proteomes" id="UP000007875"/>
    </source>
</evidence>
<reference evidence="11" key="1">
    <citation type="submission" date="2003-08" db="EMBL/GenBank/DDBJ databases">
        <authorList>
            <person name="Birren B."/>
            <person name="Nusbaum C."/>
            <person name="Abebe A."/>
            <person name="Abouelleil A."/>
            <person name="Adekoya E."/>
            <person name="Ait-zahra M."/>
            <person name="Allen N."/>
            <person name="Allen T."/>
            <person name="An P."/>
            <person name="Anderson M."/>
            <person name="Anderson S."/>
            <person name="Arachchi H."/>
            <person name="Armbruster J."/>
            <person name="Bachantsang P."/>
            <person name="Baldwin J."/>
            <person name="Barry A."/>
            <person name="Bayul T."/>
            <person name="Blitshsteyn B."/>
            <person name="Bloom T."/>
            <person name="Blye J."/>
            <person name="Boguslavskiy L."/>
            <person name="Borowsky M."/>
            <person name="Boukhgalter B."/>
            <person name="Brunache A."/>
            <person name="Butler J."/>
            <person name="Calixte N."/>
            <person name="Calvo S."/>
            <person name="Camarata J."/>
            <person name="Campo K."/>
            <person name="Chang J."/>
            <person name="Cheshatsang Y."/>
            <person name="Citroen M."/>
            <person name="Collymore A."/>
            <person name="Considine T."/>
            <person name="Cook A."/>
            <person name="Cooke P."/>
            <person name="Corum B."/>
            <person name="Cuomo C."/>
            <person name="David R."/>
            <person name="Dawoe T."/>
            <person name="Degray S."/>
            <person name="Dodge S."/>
            <person name="Dooley K."/>
            <person name="Dorje P."/>
            <person name="Dorjee K."/>
            <person name="Dorris L."/>
            <person name="Duffey N."/>
            <person name="Dupes A."/>
            <person name="Elkins T."/>
            <person name="Engels R."/>
            <person name="Erickson J."/>
            <person name="Farina A."/>
            <person name="Faro S."/>
            <person name="Ferreira P."/>
            <person name="Fischer H."/>
            <person name="Fitzgerald M."/>
            <person name="Foley K."/>
            <person name="Gage D."/>
            <person name="Galagan J."/>
            <person name="Gearin G."/>
            <person name="Gnerre S."/>
            <person name="Gnirke A."/>
            <person name="Goyette A."/>
            <person name="Graham J."/>
            <person name="Grandbois E."/>
            <person name="Gyaltsen K."/>
            <person name="Hafez N."/>
            <person name="Hagopian D."/>
            <person name="Hagos B."/>
            <person name="Hall J."/>
            <person name="Hatcher B."/>
            <person name="Heller A."/>
            <person name="Higgins H."/>
            <person name="Honan T."/>
            <person name="Horn A."/>
            <person name="Houde N."/>
            <person name="Hughes L."/>
            <person name="Hulme W."/>
            <person name="Husby E."/>
            <person name="Iliev I."/>
            <person name="Jaffe D."/>
            <person name="Jones C."/>
            <person name="Kamal M."/>
            <person name="Kamat A."/>
            <person name="Kamvysselis M."/>
            <person name="Karlsson E."/>
            <person name="Kells C."/>
            <person name="Kieu A."/>
            <person name="Kisner P."/>
            <person name="Kodira C."/>
            <person name="Kulbokas E."/>
            <person name="Labutti K."/>
            <person name="Lama D."/>
            <person name="Landers T."/>
            <person name="Leger J."/>
            <person name="Levine S."/>
            <person name="Lewis D."/>
            <person name="Lewis T."/>
            <person name="Lindblad-toh K."/>
            <person name="Liu X."/>
            <person name="Lokyitsang T."/>
            <person name="Lokyitsang Y."/>
            <person name="Lucien O."/>
            <person name="Lui A."/>
            <person name="Ma L.J."/>
            <person name="Mabbitt R."/>
            <person name="Macdonald J."/>
            <person name="Maclean C."/>
            <person name="Major J."/>
            <person name="Manning J."/>
            <person name="Marabella R."/>
            <person name="Maru K."/>
            <person name="Matthews C."/>
            <person name="Mauceli E."/>
            <person name="Mccarthy M."/>
            <person name="Mcdonough S."/>
            <person name="Mcghee T."/>
            <person name="Meldrim J."/>
            <person name="Meneus L."/>
            <person name="Mesirov J."/>
            <person name="Mihalev A."/>
            <person name="Mihova T."/>
            <person name="Mikkelsen T."/>
            <person name="Mlenga V."/>
            <person name="Moru K."/>
            <person name="Mozes J."/>
            <person name="Mulrain L."/>
            <person name="Munson G."/>
            <person name="Naylor J."/>
            <person name="Newes C."/>
            <person name="Nguyen C."/>
            <person name="Nguyen N."/>
            <person name="Nguyen T."/>
            <person name="Nicol R."/>
            <person name="Nielsen C."/>
            <person name="Nizzari M."/>
            <person name="Norbu C."/>
            <person name="Norbu N."/>
            <person name="O'donnell P."/>
            <person name="Okoawo O."/>
            <person name="O'leary S."/>
            <person name="Omotosho B."/>
            <person name="O'neill K."/>
            <person name="Osman S."/>
            <person name="Parker S."/>
            <person name="Perrin D."/>
            <person name="Phunkhang P."/>
            <person name="Piqani B."/>
            <person name="Purcell S."/>
            <person name="Rachupka T."/>
            <person name="Ramasamy U."/>
            <person name="Rameau R."/>
            <person name="Ray V."/>
            <person name="Raymond C."/>
            <person name="Retta R."/>
            <person name="Richardson S."/>
            <person name="Rise C."/>
            <person name="Rodriguez J."/>
            <person name="Rogers J."/>
            <person name="Rogov P."/>
            <person name="Rutman M."/>
            <person name="Schupbach R."/>
            <person name="Seaman C."/>
            <person name="Settipalli S."/>
            <person name="Sharpe T."/>
            <person name="Sheridan J."/>
            <person name="Sherpa N."/>
            <person name="Shi J."/>
            <person name="Smirnov S."/>
            <person name="Smith C."/>
            <person name="Sougnez C."/>
            <person name="Spencer B."/>
            <person name="Stalker J."/>
            <person name="Stange-thomann N."/>
            <person name="Stavropoulos S."/>
            <person name="Stetson K."/>
            <person name="Stone C."/>
            <person name="Stone S."/>
            <person name="Stubbs M."/>
            <person name="Talamas J."/>
            <person name="Tchuinga P."/>
            <person name="Tenzing P."/>
            <person name="Tesfaye S."/>
            <person name="Theodore J."/>
            <person name="Thoulutsang Y."/>
            <person name="Topham K."/>
            <person name="Towey S."/>
            <person name="Tsamla T."/>
            <person name="Tsomo N."/>
            <person name="Vallee D."/>
            <person name="Vassiliev H."/>
            <person name="Venkataraman V."/>
            <person name="Vinson J."/>
            <person name="Vo A."/>
            <person name="Wade C."/>
            <person name="Wang S."/>
            <person name="Wangchuk T."/>
            <person name="Wangdi T."/>
            <person name="Whittaker C."/>
            <person name="Wilkinson J."/>
            <person name="Wu Y."/>
            <person name="Wyman D."/>
            <person name="Yadav S."/>
            <person name="Yang S."/>
            <person name="Yang X."/>
            <person name="Yeager S."/>
            <person name="Yee E."/>
            <person name="Young G."/>
            <person name="Zainoun J."/>
            <person name="Zembeck L."/>
            <person name="Zimmer A."/>
            <person name="Zody M."/>
            <person name="Lander E."/>
        </authorList>
    </citation>
    <scope>NUCLEOTIDE SEQUENCE [LARGE SCALE GENOMIC DNA]</scope>
</reference>
<comment type="subcellular location">
    <subcellularLocation>
        <location evidence="1">Nucleus membrane</location>
        <topology evidence="1">Multi-pass membrane protein</topology>
    </subcellularLocation>
</comment>
<dbReference type="HOGENOM" id="CLU_1699464_0_0_1"/>
<dbReference type="GO" id="GO:0031965">
    <property type="term" value="C:nuclear membrane"/>
    <property type="evidence" value="ECO:0007669"/>
    <property type="project" value="UniProtKB-SubCell"/>
</dbReference>
<comment type="similarity">
    <text evidence="2">Belongs to the TMEM168 family.</text>
</comment>
<dbReference type="InParanoid" id="H2ZB12"/>
<sequence>MERWSCSFHLTRCKQYFSLFVIFVIEFLFCILAFWVILLHPEFELVFVVPVVGASGLVWICTHLGFISTEFVLARKLSECQDFFHKLPTQSGGTSLPHIMSSKGVRHLCVIGQQTIACALLSTLIFGAVSWRREDATYPSLLLIVVGIECCSFAR</sequence>
<protein>
    <recommendedName>
        <fullName evidence="3">Transmembrane protein 168</fullName>
    </recommendedName>
</protein>
<evidence type="ECO:0000256" key="6">
    <source>
        <dbReference type="ARBA" id="ARBA00023136"/>
    </source>
</evidence>
<evidence type="ECO:0000256" key="7">
    <source>
        <dbReference type="ARBA" id="ARBA00023180"/>
    </source>
</evidence>
<organism evidence="10 11">
    <name type="scientific">Ciona savignyi</name>
    <name type="common">Pacific transparent sea squirt</name>
    <dbReference type="NCBI Taxonomy" id="51511"/>
    <lineage>
        <taxon>Eukaryota</taxon>
        <taxon>Metazoa</taxon>
        <taxon>Chordata</taxon>
        <taxon>Tunicata</taxon>
        <taxon>Ascidiacea</taxon>
        <taxon>Phlebobranchia</taxon>
        <taxon>Cionidae</taxon>
        <taxon>Ciona</taxon>
    </lineage>
</organism>